<dbReference type="Proteomes" id="UP000261660">
    <property type="component" value="Unplaced"/>
</dbReference>
<reference evidence="13" key="2">
    <citation type="submission" date="2025-09" db="UniProtKB">
        <authorList>
            <consortium name="Ensembl"/>
        </authorList>
    </citation>
    <scope>IDENTIFICATION</scope>
</reference>
<evidence type="ECO:0000256" key="9">
    <source>
        <dbReference type="SAM" id="SignalP"/>
    </source>
</evidence>
<keyword evidence="5 9" id="KW-0732">Signal</keyword>
<evidence type="ECO:0000256" key="2">
    <source>
        <dbReference type="ARBA" id="ARBA00010952"/>
    </source>
</evidence>
<comment type="subcellular location">
    <subcellularLocation>
        <location evidence="1">Secreted</location>
    </subcellularLocation>
</comment>
<dbReference type="Gene3D" id="2.60.40.1940">
    <property type="match status" value="1"/>
</dbReference>
<dbReference type="FunFam" id="2.60.40.1930:FF:000001">
    <property type="entry name" value="CD109 isoform 3"/>
    <property type="match status" value="1"/>
</dbReference>
<dbReference type="Pfam" id="PF01835">
    <property type="entry name" value="MG2"/>
    <property type="match status" value="1"/>
</dbReference>
<evidence type="ECO:0000256" key="1">
    <source>
        <dbReference type="ARBA" id="ARBA00004613"/>
    </source>
</evidence>
<dbReference type="SMART" id="SM01359">
    <property type="entry name" value="A2M_N_2"/>
    <property type="match status" value="1"/>
</dbReference>
<evidence type="ECO:0000256" key="7">
    <source>
        <dbReference type="ARBA" id="ARBA00023157"/>
    </source>
</evidence>
<keyword evidence="7" id="KW-1015">Disulfide bond</keyword>
<dbReference type="SMART" id="SM01361">
    <property type="entry name" value="A2M_recep"/>
    <property type="match status" value="1"/>
</dbReference>
<dbReference type="Pfam" id="PF17791">
    <property type="entry name" value="MG3"/>
    <property type="match status" value="1"/>
</dbReference>
<dbReference type="InterPro" id="IPR047565">
    <property type="entry name" value="Alpha-macroglob_thiol-ester_cl"/>
</dbReference>
<protein>
    <recommendedName>
        <fullName evidence="15">Alpha-2-macroglobulin bait region domain-containing protein</fullName>
    </recommendedName>
</protein>
<evidence type="ECO:0000256" key="8">
    <source>
        <dbReference type="ARBA" id="ARBA00023180"/>
    </source>
</evidence>
<dbReference type="Pfam" id="PF17789">
    <property type="entry name" value="MG4"/>
    <property type="match status" value="1"/>
</dbReference>
<evidence type="ECO:0000259" key="10">
    <source>
        <dbReference type="SMART" id="SM01359"/>
    </source>
</evidence>
<dbReference type="InterPro" id="IPR001599">
    <property type="entry name" value="Macroglobln_a2"/>
</dbReference>
<dbReference type="InterPro" id="IPR050473">
    <property type="entry name" value="A2M/Complement_sys"/>
</dbReference>
<feature type="chain" id="PRO_5018760286" description="Alpha-2-macroglobulin bait region domain-containing protein" evidence="9">
    <location>
        <begin position="26"/>
        <end position="1430"/>
    </location>
</feature>
<reference evidence="13" key="1">
    <citation type="submission" date="2025-08" db="UniProtKB">
        <authorList>
            <consortium name="Ensembl"/>
        </authorList>
    </citation>
    <scope>IDENTIFICATION</scope>
</reference>
<dbReference type="Gene3D" id="2.60.40.690">
    <property type="entry name" value="Alpha-macroglobulin, receptor-binding domain"/>
    <property type="match status" value="1"/>
</dbReference>
<evidence type="ECO:0000256" key="3">
    <source>
        <dbReference type="ARBA" id="ARBA00022525"/>
    </source>
</evidence>
<evidence type="ECO:0000259" key="12">
    <source>
        <dbReference type="SMART" id="SM01361"/>
    </source>
</evidence>
<dbReference type="CDD" id="cd02897">
    <property type="entry name" value="A2M_2"/>
    <property type="match status" value="1"/>
</dbReference>
<evidence type="ECO:0000259" key="11">
    <source>
        <dbReference type="SMART" id="SM01360"/>
    </source>
</evidence>
<feature type="domain" description="Alpha-macroglobulin receptor-binding" evidence="12">
    <location>
        <begin position="1332"/>
        <end position="1420"/>
    </location>
</feature>
<evidence type="ECO:0000313" key="14">
    <source>
        <dbReference type="Proteomes" id="UP000261660"/>
    </source>
</evidence>
<dbReference type="SMART" id="SM01419">
    <property type="entry name" value="Thiol-ester_cl"/>
    <property type="match status" value="1"/>
</dbReference>
<dbReference type="InterPro" id="IPR011626">
    <property type="entry name" value="Alpha-macroglobulin_TED"/>
</dbReference>
<dbReference type="GeneTree" id="ENSGT00940000162996"/>
<feature type="domain" description="Alpha-2-macroglobulin bait region" evidence="10">
    <location>
        <begin position="456"/>
        <end position="602"/>
    </location>
</feature>
<dbReference type="InterPro" id="IPR041555">
    <property type="entry name" value="MG3"/>
</dbReference>
<dbReference type="InterPro" id="IPR009048">
    <property type="entry name" value="A-macroglobulin_rcpt-bd"/>
</dbReference>
<dbReference type="Pfam" id="PF07677">
    <property type="entry name" value="A2M_recep"/>
    <property type="match status" value="1"/>
</dbReference>
<evidence type="ECO:0000256" key="6">
    <source>
        <dbReference type="ARBA" id="ARBA00022900"/>
    </source>
</evidence>
<dbReference type="InterPro" id="IPR040839">
    <property type="entry name" value="MG4"/>
</dbReference>
<dbReference type="Ensembl" id="ENSLBET00000023567.1">
    <property type="protein sequence ID" value="ENSLBEP00000022388.1"/>
    <property type="gene ID" value="ENSLBEG00000017137.1"/>
</dbReference>
<dbReference type="InterPro" id="IPR013783">
    <property type="entry name" value="Ig-like_fold"/>
</dbReference>
<dbReference type="Gene3D" id="2.20.130.20">
    <property type="match status" value="1"/>
</dbReference>
<dbReference type="InterPro" id="IPR041813">
    <property type="entry name" value="A2M_TED"/>
</dbReference>
<dbReference type="InterPro" id="IPR019742">
    <property type="entry name" value="MacrogloblnA2_CS"/>
</dbReference>
<dbReference type="GO" id="GO:0007399">
    <property type="term" value="P:nervous system development"/>
    <property type="evidence" value="ECO:0007669"/>
    <property type="project" value="UniProtKB-ARBA"/>
</dbReference>
<dbReference type="Pfam" id="PF07703">
    <property type="entry name" value="A2M_BRD"/>
    <property type="match status" value="1"/>
</dbReference>
<sequence length="1430" mass="159696">SVMDRPGTQMWTLCVLMTWMCVALAAPHYMVAIPAVVEAGAESRFSVSLMKPSGIMVMTITLRTKQATLTLLHKISSLEFHNVFKFQVNEVADFEVEVRGAKFYSKEVRKVMIRTYEPMTFVQTDKPIYLPGQTVKFRVVTIDTKFRPATQLVSDPNSNKIGQWLKETSNGEILQLSFSLNAEAREGIYNIIVSIGKNKIYRNFKVEKYVLPKFEVNIKAPDKVSIGQEEIEVKVCAQYTYKQSVPGLITAEMCRPLYRCHSDMLIPLLPNLFFNIFLYHSGCATFFFEMSTFKKIVKVVQASLLLSAKVEEEETGITHQQEKRIQISFVIGKLIFIDTPKVYAMGSDVEGKIKAVDYDDTPIPDMPVYLFEGEIRSEQLKQTLTTNFDGVADFTFSTDGYNGDIYLSVSINTTLDFSNHDYLPPYNVEEGYFELLQHKISMIRDVSVDSKTVSSLEVQKKEKPIPCDTVEKISVKFTIVGERQGTATFIYVVLARGAIVKQGYGKIEVQDQTVTQGKMSINIRVSPEMSPDVQLVAYTVLPSEMVIAHSADFSTEKCFRHKVSLEFFPSSAVPGEGNTLQVTAQPNSLCGVSIVDQSVLIKEPGKSLDSNRIFDLLPITKASYIPFEVLDTIECLVVRPKRRIWPRPDVTDDPYTVFTNVGLKMATNLGVRVPSCLQYGGRKYRRRLRLPLAEASGGTLPPPIVTVRTFFPETWIWDLIEIGETGTKNVPLTVPDTITTWETEAFCLSSQGFGLAPRKELTVFQPFFLELSLPYSIIRGENFELKATVFNYLSSCIMVTVTPAPSSDFTLFPNPEDEFRTCLCGNERKSFRWTLTPSVIGDVIVSATAEAVVSDITCNNEVVSVPERGRSDTVSRTLKVKAEGIEKIKSSNLLLCPNDETLTEEVEIQLPEDEIDGSGRSLVSVLGDIMGRALKNLDGLLRMPYGCAEQNMAVLAPNIYILQYLEDTKQLTPDIEAKGTNFLTSGYQRQLNYKNNDGAFSTFGSGGSGNTWLTAFTMRSFVKAQNFIFIDPKVINDAMIWLTNSQKGSGNFKLMGKFFNNHIKGGVSDEVIITAYITAAFLEMNPTVTETVTKSLSCLKKTIDNVANTYATALQAYVFTLAGDMETSNKLLSHLDSVAIKEGGFTHWAQTATNRYLSVSVEMTSYVLLALLSPYSLPAAPPSPEALGYASGIVRWLTRQQKYYGGFSSTQDTVVALQALALYSTLVFNPEGSSTVIVKFSDEEIDFEVDQDNKLVYQEQLVMDQTGKYTVEVEGNACVSVQISYHYNVPPTPIATTLDVEVSTKAECSSSSTRPTMTLTLKIVYTGKRETTNMVIVDIKMLSGFVPDEKSLKELKGEAQVERIEHEDDQVVVYIKELSKDIPIQYDLELIQELPVSDLKPAVVKIYDYYQQSDQDEANYNYPCVAGNYL</sequence>
<dbReference type="SUPFAM" id="SSF49410">
    <property type="entry name" value="Alpha-macroglobulin receptor domain"/>
    <property type="match status" value="1"/>
</dbReference>
<dbReference type="Pfam" id="PF07678">
    <property type="entry name" value="TED_complement"/>
    <property type="match status" value="1"/>
</dbReference>
<dbReference type="GO" id="GO:0005615">
    <property type="term" value="C:extracellular space"/>
    <property type="evidence" value="ECO:0007669"/>
    <property type="project" value="InterPro"/>
</dbReference>
<comment type="similarity">
    <text evidence="2">Belongs to the protease inhibitor I39 (alpha-2-macroglobulin) family.</text>
</comment>
<organism evidence="13 14">
    <name type="scientific">Labrus bergylta</name>
    <name type="common">ballan wrasse</name>
    <dbReference type="NCBI Taxonomy" id="56723"/>
    <lineage>
        <taxon>Eukaryota</taxon>
        <taxon>Metazoa</taxon>
        <taxon>Chordata</taxon>
        <taxon>Craniata</taxon>
        <taxon>Vertebrata</taxon>
        <taxon>Euteleostomi</taxon>
        <taxon>Actinopterygii</taxon>
        <taxon>Neopterygii</taxon>
        <taxon>Teleostei</taxon>
        <taxon>Neoteleostei</taxon>
        <taxon>Acanthomorphata</taxon>
        <taxon>Eupercaria</taxon>
        <taxon>Labriformes</taxon>
        <taxon>Labridae</taxon>
        <taxon>Labrus</taxon>
    </lineage>
</organism>
<dbReference type="Gene3D" id="2.60.40.10">
    <property type="entry name" value="Immunoglobulins"/>
    <property type="match status" value="2"/>
</dbReference>
<evidence type="ECO:0008006" key="15">
    <source>
        <dbReference type="Google" id="ProtNLM"/>
    </source>
</evidence>
<dbReference type="Gene3D" id="2.60.40.1930">
    <property type="match status" value="2"/>
</dbReference>
<keyword evidence="14" id="KW-1185">Reference proteome</keyword>
<dbReference type="FunCoup" id="A0A3Q3FTX7">
    <property type="interactions" value="285"/>
</dbReference>
<proteinExistence type="inferred from homology"/>
<dbReference type="FunFam" id="1.50.10.20:FF:000001">
    <property type="entry name" value="CD109 isoform 1"/>
    <property type="match status" value="1"/>
</dbReference>
<keyword evidence="8" id="KW-0325">Glycoprotein</keyword>
<dbReference type="InterPro" id="IPR008930">
    <property type="entry name" value="Terpenoid_cyclase/PrenylTrfase"/>
</dbReference>
<evidence type="ECO:0000313" key="13">
    <source>
        <dbReference type="Ensembl" id="ENSLBEP00000022388.1"/>
    </source>
</evidence>
<keyword evidence="4" id="KW-0646">Protease inhibitor</keyword>
<dbReference type="InterPro" id="IPR011625">
    <property type="entry name" value="A2M_N_BRD"/>
</dbReference>
<dbReference type="SUPFAM" id="SSF81296">
    <property type="entry name" value="E set domains"/>
    <property type="match status" value="1"/>
</dbReference>
<dbReference type="PROSITE" id="PS00477">
    <property type="entry name" value="ALPHA_2_MACROGLOBULIN"/>
    <property type="match status" value="1"/>
</dbReference>
<dbReference type="Pfam" id="PF00207">
    <property type="entry name" value="A2M"/>
    <property type="match status" value="1"/>
</dbReference>
<dbReference type="SUPFAM" id="SSF48239">
    <property type="entry name" value="Terpenoid cyclases/Protein prenyltransferases"/>
    <property type="match status" value="1"/>
</dbReference>
<evidence type="ECO:0000256" key="5">
    <source>
        <dbReference type="ARBA" id="ARBA00022729"/>
    </source>
</evidence>
<keyword evidence="6" id="KW-0722">Serine protease inhibitor</keyword>
<dbReference type="SMART" id="SM01360">
    <property type="entry name" value="A2M"/>
    <property type="match status" value="1"/>
</dbReference>
<dbReference type="InterPro" id="IPR002890">
    <property type="entry name" value="MG2"/>
</dbReference>
<dbReference type="InterPro" id="IPR036595">
    <property type="entry name" value="A-macroglobulin_rcpt-bd_sf"/>
</dbReference>
<keyword evidence="3" id="KW-0964">Secreted</keyword>
<dbReference type="PANTHER" id="PTHR11412">
    <property type="entry name" value="MACROGLOBULIN / COMPLEMENT"/>
    <property type="match status" value="1"/>
</dbReference>
<name>A0A3Q3FTX7_9LABR</name>
<dbReference type="Gene3D" id="2.60.120.1540">
    <property type="match status" value="1"/>
</dbReference>
<dbReference type="STRING" id="56723.ENSLBEP00000022388"/>
<accession>A0A3Q3FTX7</accession>
<dbReference type="InParanoid" id="A0A3Q3FTX7"/>
<dbReference type="Gene3D" id="1.50.10.20">
    <property type="match status" value="1"/>
</dbReference>
<dbReference type="GO" id="GO:0004867">
    <property type="term" value="F:serine-type endopeptidase inhibitor activity"/>
    <property type="evidence" value="ECO:0007669"/>
    <property type="project" value="UniProtKB-KW"/>
</dbReference>
<feature type="signal peptide" evidence="9">
    <location>
        <begin position="1"/>
        <end position="25"/>
    </location>
</feature>
<dbReference type="PANTHER" id="PTHR11412:SF150">
    <property type="entry name" value="ALPHA-2-MACROGLOBULIN-RELATED"/>
    <property type="match status" value="1"/>
</dbReference>
<evidence type="ECO:0000256" key="4">
    <source>
        <dbReference type="ARBA" id="ARBA00022690"/>
    </source>
</evidence>
<dbReference type="InterPro" id="IPR014756">
    <property type="entry name" value="Ig_E-set"/>
</dbReference>
<feature type="domain" description="Alpha-2-macroglobulin" evidence="11">
    <location>
        <begin position="714"/>
        <end position="803"/>
    </location>
</feature>